<evidence type="ECO:0000256" key="8">
    <source>
        <dbReference type="ARBA" id="ARBA00022801"/>
    </source>
</evidence>
<dbReference type="CDD" id="cd06158">
    <property type="entry name" value="S2P-M50_like_1"/>
    <property type="match status" value="1"/>
</dbReference>
<organism evidence="15 16">
    <name type="scientific">Lampropedia puyangensis</name>
    <dbReference type="NCBI Taxonomy" id="1330072"/>
    <lineage>
        <taxon>Bacteria</taxon>
        <taxon>Pseudomonadati</taxon>
        <taxon>Pseudomonadota</taxon>
        <taxon>Betaproteobacteria</taxon>
        <taxon>Burkholderiales</taxon>
        <taxon>Comamonadaceae</taxon>
        <taxon>Lampropedia</taxon>
    </lineage>
</organism>
<evidence type="ECO:0000256" key="4">
    <source>
        <dbReference type="ARBA" id="ARBA00022475"/>
    </source>
</evidence>
<dbReference type="GO" id="GO:0006508">
    <property type="term" value="P:proteolysis"/>
    <property type="evidence" value="ECO:0007669"/>
    <property type="project" value="UniProtKB-KW"/>
</dbReference>
<feature type="transmembrane region" description="Helical" evidence="13">
    <location>
        <begin position="197"/>
        <end position="218"/>
    </location>
</feature>
<dbReference type="GO" id="GO:0005886">
    <property type="term" value="C:plasma membrane"/>
    <property type="evidence" value="ECO:0007669"/>
    <property type="project" value="UniProtKB-SubCell"/>
</dbReference>
<dbReference type="EMBL" id="STFG01000006">
    <property type="protein sequence ID" value="THU02509.1"/>
    <property type="molecule type" value="Genomic_DNA"/>
</dbReference>
<evidence type="ECO:0000256" key="13">
    <source>
        <dbReference type="SAM" id="Phobius"/>
    </source>
</evidence>
<keyword evidence="11" id="KW-0482">Metalloprotease</keyword>
<keyword evidence="16" id="KW-1185">Reference proteome</keyword>
<keyword evidence="12 13" id="KW-0472">Membrane</keyword>
<evidence type="ECO:0000256" key="2">
    <source>
        <dbReference type="ARBA" id="ARBA00004651"/>
    </source>
</evidence>
<evidence type="ECO:0000256" key="12">
    <source>
        <dbReference type="ARBA" id="ARBA00023136"/>
    </source>
</evidence>
<proteinExistence type="inferred from homology"/>
<evidence type="ECO:0000256" key="6">
    <source>
        <dbReference type="ARBA" id="ARBA00022692"/>
    </source>
</evidence>
<name>A0A4S8F5X1_9BURK</name>
<dbReference type="InterPro" id="IPR044537">
    <property type="entry name" value="Rip2-like"/>
</dbReference>
<feature type="transmembrane region" description="Helical" evidence="13">
    <location>
        <begin position="97"/>
        <end position="124"/>
    </location>
</feature>
<evidence type="ECO:0000256" key="1">
    <source>
        <dbReference type="ARBA" id="ARBA00001947"/>
    </source>
</evidence>
<feature type="transmembrane region" description="Helical" evidence="13">
    <location>
        <begin position="130"/>
        <end position="152"/>
    </location>
</feature>
<gene>
    <name evidence="15" type="ORF">E9531_07455</name>
</gene>
<dbReference type="InterPro" id="IPR052348">
    <property type="entry name" value="Metallopeptidase_M50B"/>
</dbReference>
<dbReference type="RefSeq" id="WP_136573130.1">
    <property type="nucleotide sequence ID" value="NZ_STFG01000006.1"/>
</dbReference>
<evidence type="ECO:0000256" key="3">
    <source>
        <dbReference type="ARBA" id="ARBA00007931"/>
    </source>
</evidence>
<keyword evidence="5 15" id="KW-0645">Protease</keyword>
<keyword evidence="9" id="KW-0862">Zinc</keyword>
<feature type="domain" description="Peptidase M50" evidence="14">
    <location>
        <begin position="13"/>
        <end position="127"/>
    </location>
</feature>
<sequence length="220" mass="24175">MNSSTTIQAIAMMALPLLLAITLHEAAHGYMARRFGDRTAEMLGRITLNPLKHIDPLGTIVMPLILFFATNGGFMFGYAKPVPINSRNLKNPKQDMIWIALAGPLSNLFQAVLWALLLAVMLALGLYEDFFIGMARTGVMVNLVLAVLNLFPLPPLDGGRIAVGLLPYKPASLLARLEPFGFFIVVGLLLVGFLDRFWLTPLVSWFAEIVLMPVRWALGA</sequence>
<dbReference type="GO" id="GO:0008237">
    <property type="term" value="F:metallopeptidase activity"/>
    <property type="evidence" value="ECO:0007669"/>
    <property type="project" value="UniProtKB-KW"/>
</dbReference>
<dbReference type="OrthoDB" id="9800627at2"/>
<feature type="transmembrane region" description="Helical" evidence="13">
    <location>
        <begin position="173"/>
        <end position="191"/>
    </location>
</feature>
<comment type="caution">
    <text evidence="15">The sequence shown here is derived from an EMBL/GenBank/DDBJ whole genome shotgun (WGS) entry which is preliminary data.</text>
</comment>
<dbReference type="Pfam" id="PF02163">
    <property type="entry name" value="Peptidase_M50"/>
    <property type="match status" value="1"/>
</dbReference>
<dbReference type="Proteomes" id="UP000308917">
    <property type="component" value="Unassembled WGS sequence"/>
</dbReference>
<evidence type="ECO:0000256" key="10">
    <source>
        <dbReference type="ARBA" id="ARBA00022989"/>
    </source>
</evidence>
<keyword evidence="6 13" id="KW-0812">Transmembrane</keyword>
<dbReference type="AlphaFoldDB" id="A0A4S8F5X1"/>
<comment type="cofactor">
    <cofactor evidence="1">
        <name>Zn(2+)</name>
        <dbReference type="ChEBI" id="CHEBI:29105"/>
    </cofactor>
</comment>
<reference evidence="15 16" key="1">
    <citation type="journal article" date="2015" name="Antonie Van Leeuwenhoek">
        <title>Lampropedia puyangensis sp. nov., isolated from symptomatic bark of Populus ? euramericana canker and emended description of Lampropedia hyalina (Ehrenberg 1832) Lee et al. 2004.</title>
        <authorList>
            <person name="Li Y."/>
            <person name="Wang T."/>
            <person name="Piao C.G."/>
            <person name="Wang L.F."/>
            <person name="Tian G.Z."/>
            <person name="Zhu T.H."/>
            <person name="Guo M.W."/>
        </authorList>
    </citation>
    <scope>NUCLEOTIDE SEQUENCE [LARGE SCALE GENOMIC DNA]</scope>
    <source>
        <strain evidence="15 16">2-bin</strain>
    </source>
</reference>
<accession>A0A4S8F5X1</accession>
<keyword evidence="4" id="KW-1003">Cell membrane</keyword>
<dbReference type="PANTHER" id="PTHR35864:SF1">
    <property type="entry name" value="ZINC METALLOPROTEASE YWHC-RELATED"/>
    <property type="match status" value="1"/>
</dbReference>
<dbReference type="InterPro" id="IPR008915">
    <property type="entry name" value="Peptidase_M50"/>
</dbReference>
<evidence type="ECO:0000259" key="14">
    <source>
        <dbReference type="Pfam" id="PF02163"/>
    </source>
</evidence>
<comment type="similarity">
    <text evidence="3">Belongs to the peptidase M50B family.</text>
</comment>
<dbReference type="GO" id="GO:0046872">
    <property type="term" value="F:metal ion binding"/>
    <property type="evidence" value="ECO:0007669"/>
    <property type="project" value="UniProtKB-KW"/>
</dbReference>
<evidence type="ECO:0000256" key="5">
    <source>
        <dbReference type="ARBA" id="ARBA00022670"/>
    </source>
</evidence>
<evidence type="ECO:0000313" key="16">
    <source>
        <dbReference type="Proteomes" id="UP000308917"/>
    </source>
</evidence>
<evidence type="ECO:0000256" key="9">
    <source>
        <dbReference type="ARBA" id="ARBA00022833"/>
    </source>
</evidence>
<keyword evidence="8" id="KW-0378">Hydrolase</keyword>
<keyword evidence="7" id="KW-0479">Metal-binding</keyword>
<feature type="transmembrane region" description="Helical" evidence="13">
    <location>
        <begin position="53"/>
        <end position="76"/>
    </location>
</feature>
<comment type="subcellular location">
    <subcellularLocation>
        <location evidence="2">Cell membrane</location>
        <topology evidence="2">Multi-pass membrane protein</topology>
    </subcellularLocation>
</comment>
<evidence type="ECO:0000256" key="11">
    <source>
        <dbReference type="ARBA" id="ARBA00023049"/>
    </source>
</evidence>
<keyword evidence="10 13" id="KW-1133">Transmembrane helix</keyword>
<dbReference type="PANTHER" id="PTHR35864">
    <property type="entry name" value="ZINC METALLOPROTEASE MJ0611-RELATED"/>
    <property type="match status" value="1"/>
</dbReference>
<evidence type="ECO:0000313" key="15">
    <source>
        <dbReference type="EMBL" id="THU02509.1"/>
    </source>
</evidence>
<evidence type="ECO:0000256" key="7">
    <source>
        <dbReference type="ARBA" id="ARBA00022723"/>
    </source>
</evidence>
<protein>
    <submittedName>
        <fullName evidence="15">Site-2 protease family protein</fullName>
    </submittedName>
</protein>